<evidence type="ECO:0000313" key="3">
    <source>
        <dbReference type="Proteomes" id="UP000324143"/>
    </source>
</evidence>
<proteinExistence type="predicted"/>
<protein>
    <submittedName>
        <fullName evidence="2">DUF4097 domain-containing protein</fullName>
    </submittedName>
</protein>
<dbReference type="InterPro" id="IPR025164">
    <property type="entry name" value="Toastrack_DUF4097"/>
</dbReference>
<gene>
    <name evidence="2" type="ORF">FXF47_09665</name>
</gene>
<organism evidence="2 3">
    <name type="scientific">Candidatus Mcinerneyibacterium aminivorans</name>
    <dbReference type="NCBI Taxonomy" id="2703815"/>
    <lineage>
        <taxon>Bacteria</taxon>
        <taxon>Candidatus Macinerneyibacteriota</taxon>
        <taxon>Candidatus Mcinerneyibacteria</taxon>
        <taxon>Candidatus Mcinerneyibacteriales</taxon>
        <taxon>Candidatus Mcinerneyibacteriaceae</taxon>
        <taxon>Candidatus Mcinerneyibacterium</taxon>
    </lineage>
</organism>
<comment type="caution">
    <text evidence="2">The sequence shown here is derived from an EMBL/GenBank/DDBJ whole genome shotgun (WGS) entry which is preliminary data.</text>
</comment>
<dbReference type="AlphaFoldDB" id="A0A5D0M9F9"/>
<keyword evidence="3" id="KW-1185">Reference proteome</keyword>
<dbReference type="EMBL" id="VSIX01000139">
    <property type="protein sequence ID" value="TYB30394.1"/>
    <property type="molecule type" value="Genomic_DNA"/>
</dbReference>
<evidence type="ECO:0000313" key="2">
    <source>
        <dbReference type="EMBL" id="TYB30394.1"/>
    </source>
</evidence>
<accession>A0A5D0M9F9</accession>
<dbReference type="Proteomes" id="UP000324143">
    <property type="component" value="Unassembled WGS sequence"/>
</dbReference>
<reference evidence="2" key="1">
    <citation type="submission" date="2019-08" db="EMBL/GenBank/DDBJ databases">
        <title>Genomic characterization of a novel candidate phylum (ARYD3) from a high temperature, high salinity tertiary oil reservoir in north central Oklahoma, USA.</title>
        <authorList>
            <person name="Youssef N.H."/>
            <person name="Yadav A."/>
            <person name="Elshahed M.S."/>
        </authorList>
    </citation>
    <scope>NUCLEOTIDE SEQUENCE [LARGE SCALE GENOMIC DNA]</scope>
    <source>
        <strain evidence="2">ARYD3</strain>
    </source>
</reference>
<dbReference type="Pfam" id="PF13349">
    <property type="entry name" value="DUF4097"/>
    <property type="match status" value="1"/>
</dbReference>
<name>A0A5D0M9F9_9BACT</name>
<evidence type="ECO:0000259" key="1">
    <source>
        <dbReference type="Pfam" id="PF13349"/>
    </source>
</evidence>
<feature type="domain" description="DUF4097" evidence="1">
    <location>
        <begin position="250"/>
        <end position="412"/>
    </location>
</feature>
<sequence>MKKIFVVIAVLTMIFSIFAESTIKLKKDKYRLYFENINSIEKIKHNDDKELRVEGKNIAIKIENNNIFINGEKKSVINKISFPKEIEFKVIREDQTMTFKDGSLTIKTDKEDKIIQIEDKKILVKDNNDTIRIDENGIFIDSADGEKVKLGKGGLNIKENDEETDLGFLGRLIGNVAGKIAHFAVRQSMNYDDVLNKKLNKYVKNESLIGTDDLNIDIDDEDIEKIKNKAKEDIKRAVPEIERYSYKDVKDINLKLVSSDYVVKKSDDDEVELKILKNRYPEENYKIKISKKGNVLNIEEELETSFPDLDTKFILSIPPQIKLKIDSTSAEGTVTGISELEKLDISSTSGDLVISNLTGIKSAEINIVSGDLNISSLDGKDLFIASTSGDSVVNKIKITNLNIKVTIGDLVLKKVEAEGVKFKSVSGDLEGANCNIKNFEANTVSGDIQFKDSEIKSKIFKSVSGDFNISRIINKKEVNL</sequence>